<gene>
    <name evidence="1" type="ORF">LCI18_000520</name>
</gene>
<proteinExistence type="predicted"/>
<protein>
    <submittedName>
        <fullName evidence="1">Uncharacterized protein</fullName>
    </submittedName>
</protein>
<accession>A0ACD3YL04</accession>
<organism evidence="1 2">
    <name type="scientific">Fusarium solani subsp. cucurbitae</name>
    <name type="common">Neocosmosporum cucurbitae</name>
    <dbReference type="NCBI Taxonomy" id="2747967"/>
    <lineage>
        <taxon>Eukaryota</taxon>
        <taxon>Fungi</taxon>
        <taxon>Dikarya</taxon>
        <taxon>Ascomycota</taxon>
        <taxon>Pezizomycotina</taxon>
        <taxon>Sordariomycetes</taxon>
        <taxon>Hypocreomycetidae</taxon>
        <taxon>Hypocreales</taxon>
        <taxon>Nectriaceae</taxon>
        <taxon>Fusarium</taxon>
        <taxon>Fusarium solani species complex</taxon>
    </lineage>
</organism>
<reference evidence="1" key="1">
    <citation type="submission" date="2021-11" db="EMBL/GenBank/DDBJ databases">
        <title>Fusarium solani-melongenae Genome sequencing and assembly.</title>
        <authorList>
            <person name="Xie S."/>
            <person name="Huang L."/>
            <person name="Zhang X."/>
        </authorList>
    </citation>
    <scope>NUCLEOTIDE SEQUENCE</scope>
    <source>
        <strain evidence="1">CRI 24-3</strain>
    </source>
</reference>
<dbReference type="Proteomes" id="UP000830768">
    <property type="component" value="Chromosome 1"/>
</dbReference>
<evidence type="ECO:0000313" key="2">
    <source>
        <dbReference type="Proteomes" id="UP000830768"/>
    </source>
</evidence>
<dbReference type="EMBL" id="CP090030">
    <property type="protein sequence ID" value="UPK89585.1"/>
    <property type="molecule type" value="Genomic_DNA"/>
</dbReference>
<sequence length="403" mass="45989">MEPIETKFSDSPESSVHTGSASPDAYFQKRGSKKRARVSHKKSRKGCVTCKRRKVKCDEKRPACFNCSRLQEKCEYLSAPARRSPPRAVESPRPTISSTGGINLVDLELFHIYSTSTYSTLSMCSTPRDFWRITVPRLAIENRYLMGEILALAALHLAYHRPEQRCQYLSTALTHHQAASQEAMELLKNVTLENAAGLFVFSSLTIVIGMATPKRSPSNEISPDEGSFEDWIYLVQGTAEIAATLDQACIESCLTPLFTFCEHRWTLHYSCHSSYQRSEGMLCELQDRVRCFVHDTEKLDILTERISSLQSPACHVPDWEAIDLFFWLYGCIDGFLPLVKARNQEAWVVMAHFCPILQKAETQWWLRGWADCTMRRIHQELDEEHKSWILGPAEEMGWIPLGM</sequence>
<evidence type="ECO:0000313" key="1">
    <source>
        <dbReference type="EMBL" id="UPK89585.1"/>
    </source>
</evidence>
<name>A0ACD3YL04_FUSSC</name>
<keyword evidence="2" id="KW-1185">Reference proteome</keyword>